<evidence type="ECO:0000313" key="1">
    <source>
        <dbReference type="EMBL" id="KAF4341154.1"/>
    </source>
</evidence>
<dbReference type="OrthoDB" id="2922289at2759"/>
<protein>
    <submittedName>
        <fullName evidence="1">Uncharacterized protein</fullName>
    </submittedName>
</protein>
<evidence type="ECO:0000313" key="2">
    <source>
        <dbReference type="Proteomes" id="UP000730481"/>
    </source>
</evidence>
<dbReference type="AlphaFoldDB" id="A0A9P5AM75"/>
<keyword evidence="2" id="KW-1185">Reference proteome</keyword>
<reference evidence="1" key="1">
    <citation type="journal article" date="2017" name="Mycologia">
        <title>Fusarium algeriense, sp. nov., a novel toxigenic crown rot pathogen of durum wheat from Algeria is nested in the Fusarium burgessii species complex.</title>
        <authorList>
            <person name="Laraba I."/>
            <person name="Keddad A."/>
            <person name="Boureghda H."/>
            <person name="Abdallah N."/>
            <person name="Vaughan M.M."/>
            <person name="Proctor R.H."/>
            <person name="Busman M."/>
            <person name="O'Donnell K."/>
        </authorList>
    </citation>
    <scope>NUCLEOTIDE SEQUENCE</scope>
    <source>
        <strain evidence="1">NRRL 25174</strain>
    </source>
</reference>
<comment type="caution">
    <text evidence="1">The sequence shown here is derived from an EMBL/GenBank/DDBJ whole genome shotgun (WGS) entry which is preliminary data.</text>
</comment>
<dbReference type="EMBL" id="PVQB02000205">
    <property type="protein sequence ID" value="KAF4341154.1"/>
    <property type="molecule type" value="Genomic_DNA"/>
</dbReference>
<name>A0A9P5AM75_9HYPO</name>
<accession>A0A9P5AM75</accession>
<reference evidence="1" key="2">
    <citation type="submission" date="2020-02" db="EMBL/GenBank/DDBJ databases">
        <title>Identification and distribution of gene clusters putatively required for synthesis of sphingolipid metabolism inhibitors in phylogenetically diverse species of the filamentous fungus Fusarium.</title>
        <authorList>
            <person name="Kim H.-S."/>
            <person name="Busman M."/>
            <person name="Brown D.W."/>
            <person name="Divon H."/>
            <person name="Uhlig S."/>
            <person name="Proctor R.H."/>
        </authorList>
    </citation>
    <scope>NUCLEOTIDE SEQUENCE</scope>
    <source>
        <strain evidence="1">NRRL 25174</strain>
    </source>
</reference>
<sequence>MDDAKFRILEKPGPDPSMDDSEQVLCNFDVEDSLRKQRARFLVPHINEEDLSIPLNLLMFIHYRARFLPIEFVIKDNNRIHLGRQTRILSGACGPSYYIGFYWPVDEQYEKQEHKGTVGPKLIPGWNRDGKSKVKLNKARSAGVLFGSMEAWLILQSQAITYLFLVTFCSEMLHLMKKKGIEDRINEISKEEILKIETSADKRIKMLKERKGAEPTQDIAS</sequence>
<gene>
    <name evidence="1" type="ORF">FBEOM_5024</name>
</gene>
<organism evidence="1 2">
    <name type="scientific">Fusarium beomiforme</name>
    <dbReference type="NCBI Taxonomy" id="44412"/>
    <lineage>
        <taxon>Eukaryota</taxon>
        <taxon>Fungi</taxon>
        <taxon>Dikarya</taxon>
        <taxon>Ascomycota</taxon>
        <taxon>Pezizomycotina</taxon>
        <taxon>Sordariomycetes</taxon>
        <taxon>Hypocreomycetidae</taxon>
        <taxon>Hypocreales</taxon>
        <taxon>Nectriaceae</taxon>
        <taxon>Fusarium</taxon>
        <taxon>Fusarium burgessii species complex</taxon>
    </lineage>
</organism>
<dbReference type="Proteomes" id="UP000730481">
    <property type="component" value="Unassembled WGS sequence"/>
</dbReference>
<proteinExistence type="predicted"/>